<dbReference type="InterPro" id="IPR025736">
    <property type="entry name" value="PucR_C-HTH_dom"/>
</dbReference>
<evidence type="ECO:0000259" key="3">
    <source>
        <dbReference type="Pfam" id="PF13556"/>
    </source>
</evidence>
<accession>A0A917S5Y1</accession>
<dbReference type="Proteomes" id="UP000654670">
    <property type="component" value="Unassembled WGS sequence"/>
</dbReference>
<name>A0A917S5Y1_9BACL</name>
<gene>
    <name evidence="5" type="ORF">GCM10007968_23710</name>
</gene>
<comment type="caution">
    <text evidence="5">The sequence shown here is derived from an EMBL/GenBank/DDBJ whole genome shotgun (WGS) entry which is preliminary data.</text>
</comment>
<dbReference type="RefSeq" id="WP_188803621.1">
    <property type="nucleotide sequence ID" value="NZ_BMOK01000010.1"/>
</dbReference>
<comment type="similarity">
    <text evidence="1">Belongs to the CdaR family.</text>
</comment>
<dbReference type="InterPro" id="IPR042070">
    <property type="entry name" value="PucR_C-HTH_sf"/>
</dbReference>
<dbReference type="InterPro" id="IPR008599">
    <property type="entry name" value="Diacid_rec"/>
</dbReference>
<feature type="domain" description="Putative sugar diacid recognition" evidence="2">
    <location>
        <begin position="5"/>
        <end position="119"/>
    </location>
</feature>
<dbReference type="AlphaFoldDB" id="A0A917S5Y1"/>
<dbReference type="PANTHER" id="PTHR33744">
    <property type="entry name" value="CARBOHYDRATE DIACID REGULATOR"/>
    <property type="match status" value="1"/>
</dbReference>
<evidence type="ECO:0000313" key="5">
    <source>
        <dbReference type="EMBL" id="GGL58991.1"/>
    </source>
</evidence>
<evidence type="ECO:0000259" key="4">
    <source>
        <dbReference type="Pfam" id="PF17853"/>
    </source>
</evidence>
<organism evidence="5 6">
    <name type="scientific">Sporolactobacillus putidus</name>
    <dbReference type="NCBI Taxonomy" id="492735"/>
    <lineage>
        <taxon>Bacteria</taxon>
        <taxon>Bacillati</taxon>
        <taxon>Bacillota</taxon>
        <taxon>Bacilli</taxon>
        <taxon>Bacillales</taxon>
        <taxon>Sporolactobacillaceae</taxon>
        <taxon>Sporolactobacillus</taxon>
    </lineage>
</organism>
<proteinExistence type="inferred from homology"/>
<dbReference type="Pfam" id="PF05651">
    <property type="entry name" value="Diacid_rec"/>
    <property type="match status" value="1"/>
</dbReference>
<dbReference type="EMBL" id="BMOK01000010">
    <property type="protein sequence ID" value="GGL58991.1"/>
    <property type="molecule type" value="Genomic_DNA"/>
</dbReference>
<feature type="domain" description="CdaR GGDEF-like" evidence="4">
    <location>
        <begin position="146"/>
        <end position="283"/>
    </location>
</feature>
<dbReference type="InterPro" id="IPR041522">
    <property type="entry name" value="CdaR_GGDEF"/>
</dbReference>
<reference evidence="5" key="1">
    <citation type="journal article" date="2014" name="Int. J. Syst. Evol. Microbiol.">
        <title>Complete genome sequence of Corynebacterium casei LMG S-19264T (=DSM 44701T), isolated from a smear-ripened cheese.</title>
        <authorList>
            <consortium name="US DOE Joint Genome Institute (JGI-PGF)"/>
            <person name="Walter F."/>
            <person name="Albersmeier A."/>
            <person name="Kalinowski J."/>
            <person name="Ruckert C."/>
        </authorList>
    </citation>
    <scope>NUCLEOTIDE SEQUENCE</scope>
    <source>
        <strain evidence="5">JCM 15325</strain>
    </source>
</reference>
<reference evidence="5" key="2">
    <citation type="submission" date="2020-09" db="EMBL/GenBank/DDBJ databases">
        <authorList>
            <person name="Sun Q."/>
            <person name="Ohkuma M."/>
        </authorList>
    </citation>
    <scope>NUCLEOTIDE SEQUENCE</scope>
    <source>
        <strain evidence="5">JCM 15325</strain>
    </source>
</reference>
<dbReference type="InterPro" id="IPR051448">
    <property type="entry name" value="CdaR-like_regulators"/>
</dbReference>
<feature type="domain" description="PucR C-terminal helix-turn-helix" evidence="3">
    <location>
        <begin position="334"/>
        <end position="391"/>
    </location>
</feature>
<evidence type="ECO:0000313" key="6">
    <source>
        <dbReference type="Proteomes" id="UP000654670"/>
    </source>
</evidence>
<dbReference type="Pfam" id="PF17853">
    <property type="entry name" value="GGDEF_2"/>
    <property type="match status" value="1"/>
</dbReference>
<keyword evidence="6" id="KW-1185">Reference proteome</keyword>
<evidence type="ECO:0000259" key="2">
    <source>
        <dbReference type="Pfam" id="PF05651"/>
    </source>
</evidence>
<sequence length="397" mass="45096">MFLANIAPTIVSNMTQMIDYPISITDDKGYIVGSTDDKRLKTFHKPSLDVITVNDTLSFYDDQVIHMDNVLPGVATPILLNKNPIGVLGIIGKPEEVGQLILPIKNYVELFCLDSFEKEISRLGDQSVITLVKYLFSPNPSINFDRIIQLGDLMGYNLESNRIVVLYHINKVTEDLNNGLADRSKGLFRDGLNNISGDLKCYCKDSSQDILAILNPHQFVVLMAVSEKENESRLLCRIRMKTDSLKQYLQKKYQLSASVAVGSIQDMQHIALSYQDALEAIKVGERSHLPSGFYYYNDLTINIESLVTNLTSSKKERLRAVIQDLYSDSHFDVLAQTFIAYCQCNMNLSETSRKLFLHRNSLVYRLNKISRLTSLDVSNFEHCFFLYFAVKNVLNEK</sequence>
<evidence type="ECO:0000256" key="1">
    <source>
        <dbReference type="ARBA" id="ARBA00006754"/>
    </source>
</evidence>
<protein>
    <recommendedName>
        <fullName evidence="7">Transcriptional regulator</fullName>
    </recommendedName>
</protein>
<dbReference type="Pfam" id="PF13556">
    <property type="entry name" value="HTH_30"/>
    <property type="match status" value="1"/>
</dbReference>
<dbReference type="Gene3D" id="1.10.10.2840">
    <property type="entry name" value="PucR C-terminal helix-turn-helix domain"/>
    <property type="match status" value="1"/>
</dbReference>
<evidence type="ECO:0008006" key="7">
    <source>
        <dbReference type="Google" id="ProtNLM"/>
    </source>
</evidence>
<dbReference type="PANTHER" id="PTHR33744:SF15">
    <property type="entry name" value="CARBOHYDRATE DIACID REGULATOR"/>
    <property type="match status" value="1"/>
</dbReference>